<dbReference type="Pfam" id="PF00939">
    <property type="entry name" value="Na_sulph_symp"/>
    <property type="match status" value="1"/>
</dbReference>
<comment type="subcellular location">
    <subcellularLocation>
        <location evidence="1">Membrane</location>
        <topology evidence="1">Multi-pass membrane protein</topology>
    </subcellularLocation>
</comment>
<comment type="similarity">
    <text evidence="2">Belongs to the SLC13A/DASS transporter (TC 2.A.47) family. DIT1 subfamily.</text>
</comment>
<proteinExistence type="inferred from homology"/>
<evidence type="ECO:0000313" key="8">
    <source>
        <dbReference type="Proteomes" id="UP001144352"/>
    </source>
</evidence>
<feature type="transmembrane region" description="Helical" evidence="6">
    <location>
        <begin position="57"/>
        <end position="85"/>
    </location>
</feature>
<reference evidence="7" key="1">
    <citation type="submission" date="2022-12" db="EMBL/GenBank/DDBJ databases">
        <title>Reference genome sequencing for broad-spectrum identification of bacterial and archaeal isolates by mass spectrometry.</title>
        <authorList>
            <person name="Sekiguchi Y."/>
            <person name="Tourlousse D.M."/>
        </authorList>
    </citation>
    <scope>NUCLEOTIDE SEQUENCE</scope>
    <source>
        <strain evidence="7">H2</strain>
    </source>
</reference>
<feature type="transmembrane region" description="Helical" evidence="6">
    <location>
        <begin position="105"/>
        <end position="126"/>
    </location>
</feature>
<feature type="transmembrane region" description="Helical" evidence="6">
    <location>
        <begin position="308"/>
        <end position="329"/>
    </location>
</feature>
<feature type="transmembrane region" description="Helical" evidence="6">
    <location>
        <begin position="147"/>
        <end position="170"/>
    </location>
</feature>
<evidence type="ECO:0000256" key="1">
    <source>
        <dbReference type="ARBA" id="ARBA00004141"/>
    </source>
</evidence>
<evidence type="ECO:0000256" key="3">
    <source>
        <dbReference type="ARBA" id="ARBA00022692"/>
    </source>
</evidence>
<evidence type="ECO:0000256" key="6">
    <source>
        <dbReference type="SAM" id="Phobius"/>
    </source>
</evidence>
<dbReference type="PANTHER" id="PTHR10283">
    <property type="entry name" value="SOLUTE CARRIER FAMILY 13 MEMBER"/>
    <property type="match status" value="1"/>
</dbReference>
<dbReference type="NCBIfam" id="TIGR00785">
    <property type="entry name" value="dass"/>
    <property type="match status" value="1"/>
</dbReference>
<feature type="transmembrane region" description="Helical" evidence="6">
    <location>
        <begin position="280"/>
        <end position="301"/>
    </location>
</feature>
<dbReference type="InterPro" id="IPR001898">
    <property type="entry name" value="SLC13A/DASS"/>
</dbReference>
<dbReference type="Proteomes" id="UP001144352">
    <property type="component" value="Unassembled WGS sequence"/>
</dbReference>
<feature type="transmembrane region" description="Helical" evidence="6">
    <location>
        <begin position="452"/>
        <end position="478"/>
    </location>
</feature>
<feature type="transmembrane region" description="Helical" evidence="6">
    <location>
        <begin position="335"/>
        <end position="361"/>
    </location>
</feature>
<gene>
    <name evidence="7" type="ORF">GHYDROH2_08520</name>
</gene>
<keyword evidence="5 6" id="KW-0472">Membrane</keyword>
<organism evidence="7 8">
    <name type="scientific">Geobacter hydrogenophilus</name>
    <dbReference type="NCBI Taxonomy" id="40983"/>
    <lineage>
        <taxon>Bacteria</taxon>
        <taxon>Pseudomonadati</taxon>
        <taxon>Thermodesulfobacteriota</taxon>
        <taxon>Desulfuromonadia</taxon>
        <taxon>Geobacterales</taxon>
        <taxon>Geobacteraceae</taxon>
        <taxon>Geobacter</taxon>
    </lineage>
</organism>
<feature type="transmembrane region" description="Helical" evidence="6">
    <location>
        <begin position="414"/>
        <end position="431"/>
    </location>
</feature>
<keyword evidence="3 6" id="KW-0812">Transmembrane</keyword>
<name>A0A9W6LCD9_9BACT</name>
<evidence type="ECO:0000256" key="5">
    <source>
        <dbReference type="ARBA" id="ARBA00023136"/>
    </source>
</evidence>
<dbReference type="PIRSF" id="PIRSF002457">
    <property type="entry name" value="DASS"/>
    <property type="match status" value="1"/>
</dbReference>
<dbReference type="RefSeq" id="WP_214187681.1">
    <property type="nucleotide sequence ID" value="NZ_BSDS01000001.1"/>
</dbReference>
<keyword evidence="8" id="KW-1185">Reference proteome</keyword>
<feature type="transmembrane region" description="Helical" evidence="6">
    <location>
        <begin position="190"/>
        <end position="209"/>
    </location>
</feature>
<accession>A0A9W6LCD9</accession>
<dbReference type="AlphaFoldDB" id="A0A9W6LCD9"/>
<keyword evidence="4 6" id="KW-1133">Transmembrane helix</keyword>
<dbReference type="InterPro" id="IPR030676">
    <property type="entry name" value="CitT-rel"/>
</dbReference>
<feature type="transmembrane region" description="Helical" evidence="6">
    <location>
        <begin position="26"/>
        <end position="45"/>
    </location>
</feature>
<comment type="caution">
    <text evidence="7">The sequence shown here is derived from an EMBL/GenBank/DDBJ whole genome shotgun (WGS) entry which is preliminary data.</text>
</comment>
<evidence type="ECO:0000256" key="4">
    <source>
        <dbReference type="ARBA" id="ARBA00022989"/>
    </source>
</evidence>
<feature type="transmembrane region" description="Helical" evidence="6">
    <location>
        <begin position="230"/>
        <end position="256"/>
    </location>
</feature>
<evidence type="ECO:0000256" key="2">
    <source>
        <dbReference type="ARBA" id="ARBA00007349"/>
    </source>
</evidence>
<dbReference type="GO" id="GO:0005886">
    <property type="term" value="C:plasma membrane"/>
    <property type="evidence" value="ECO:0007669"/>
    <property type="project" value="TreeGrafter"/>
</dbReference>
<evidence type="ECO:0000313" key="7">
    <source>
        <dbReference type="EMBL" id="GLI37351.1"/>
    </source>
</evidence>
<sequence>MERELFDKPLKIDTRPLWLILIDRSARYQVFAGLIIVCAILFRLTPPEGLSAAGYHALILFGATIFLWISGLLPIAVTALLSMALLPLLGIMEAKKTYALFGNEAVFFIIGAFILAAAMTGTGLSARLARAMLARFGKTPRSLALTVFLLSAILSFCMSEHAVAAMMFPVVAEIGTSLGLERGRSRYAKLLFMAIAWGCIIGGIATFLGGARAPLAVGMLREASGLDYTFFEWTVAAIMIVAPLLVIGFLLLILFFPPDIAGVDEGLRFLNRKRLETGKMGYGEMTVAAVMVVTIACWMALGKEIGLANIAILAMVALFVFRVVSWQTIEEYVNWGIILMYGGSIALATALEKTGAALWIVERGLGAFSPSPLMVIAVISLVSILLTECISHAAVVAILMPIGMSLAKSLGMDLRVMTLAIALPAGLAYCLPMGTPATAIAYASGYLRGKDIIIPGALVMAISWLLFMAAAIFIWPLIGLNI</sequence>
<dbReference type="GO" id="GO:0022857">
    <property type="term" value="F:transmembrane transporter activity"/>
    <property type="evidence" value="ECO:0007669"/>
    <property type="project" value="InterPro"/>
</dbReference>
<feature type="transmembrane region" description="Helical" evidence="6">
    <location>
        <begin position="373"/>
        <end position="402"/>
    </location>
</feature>
<dbReference type="EMBL" id="BSDS01000001">
    <property type="protein sequence ID" value="GLI37351.1"/>
    <property type="molecule type" value="Genomic_DNA"/>
</dbReference>
<protein>
    <submittedName>
        <fullName evidence="7">Transporter</fullName>
    </submittedName>
</protein>